<dbReference type="Proteomes" id="UP000305948">
    <property type="component" value="Unassembled WGS sequence"/>
</dbReference>
<dbReference type="PANTHER" id="PTHR13318:SF190">
    <property type="entry name" value="PARTNER OF PAIRED, ISOFORM B"/>
    <property type="match status" value="1"/>
</dbReference>
<evidence type="ECO:0000313" key="2">
    <source>
        <dbReference type="Proteomes" id="UP000305948"/>
    </source>
</evidence>
<proteinExistence type="predicted"/>
<keyword evidence="2" id="KW-1185">Reference proteome</keyword>
<dbReference type="Gene3D" id="3.80.10.10">
    <property type="entry name" value="Ribonuclease Inhibitor"/>
    <property type="match status" value="1"/>
</dbReference>
<dbReference type="OrthoDB" id="2269034at2759"/>
<dbReference type="GO" id="GO:0019005">
    <property type="term" value="C:SCF ubiquitin ligase complex"/>
    <property type="evidence" value="ECO:0007669"/>
    <property type="project" value="TreeGrafter"/>
</dbReference>
<dbReference type="EMBL" id="ML213503">
    <property type="protein sequence ID" value="TFK56879.1"/>
    <property type="molecule type" value="Genomic_DNA"/>
</dbReference>
<name>A0A5C3NG63_9AGAM</name>
<dbReference type="SUPFAM" id="SSF52047">
    <property type="entry name" value="RNI-like"/>
    <property type="match status" value="1"/>
</dbReference>
<evidence type="ECO:0008006" key="3">
    <source>
        <dbReference type="Google" id="ProtNLM"/>
    </source>
</evidence>
<sequence length="494" mass="55939">MLPLHGRDHPISRLPVELRAEVFIRWAEEDKDGPWLASLVCKSWRKEVLSCPRAWSFIQLDLEDKKAHLMRAPLIDDPEWCIEEDSEEAHGRSNSRPLELWLERSANCVLSVSLILGRVCPSVLIIHATLAKFAVVMDRVANIEVGLESRMVADSLLDMFWELAPELRCLTIKCGQSFRHRCNPWEVEDVIIPSIPKVIKKSPALRGLFLHDCMLPAQGSIAYGHLRELSLVSVNCSVGIFLISISACCRLEILSIESCQFHSLPSDPVDAHKLVITMPKLTSLEFTGSGQVLRYIHAPMLETLRAGWDDPYCIVEAQIEGSLSEEDENTIMDYYRDITVARGLALVEFCKRSPSIITMRLQHARIREDALISCLRLTPHLRSLELKGSFIGGEAFRALSVHLIDGKVSLCQHLKTLALESCHKVTGLMLRKFVHARDDSCRLDRVSIAKCEKISEEHIHAIRGFCRKLKIEFVPWEQEDPENYPAEENGDQEG</sequence>
<accession>A0A5C3NG63</accession>
<organism evidence="1 2">
    <name type="scientific">Heliocybe sulcata</name>
    <dbReference type="NCBI Taxonomy" id="5364"/>
    <lineage>
        <taxon>Eukaryota</taxon>
        <taxon>Fungi</taxon>
        <taxon>Dikarya</taxon>
        <taxon>Basidiomycota</taxon>
        <taxon>Agaricomycotina</taxon>
        <taxon>Agaricomycetes</taxon>
        <taxon>Gloeophyllales</taxon>
        <taxon>Gloeophyllaceae</taxon>
        <taxon>Heliocybe</taxon>
    </lineage>
</organism>
<dbReference type="AlphaFoldDB" id="A0A5C3NG63"/>
<protein>
    <recommendedName>
        <fullName evidence="3">F-box domain-containing protein</fullName>
    </recommendedName>
</protein>
<dbReference type="GO" id="GO:0031146">
    <property type="term" value="P:SCF-dependent proteasomal ubiquitin-dependent protein catabolic process"/>
    <property type="evidence" value="ECO:0007669"/>
    <property type="project" value="TreeGrafter"/>
</dbReference>
<gene>
    <name evidence="1" type="ORF">OE88DRAFT_67338</name>
</gene>
<evidence type="ECO:0000313" key="1">
    <source>
        <dbReference type="EMBL" id="TFK56879.1"/>
    </source>
</evidence>
<reference evidence="1 2" key="1">
    <citation type="journal article" date="2019" name="Nat. Ecol. Evol.">
        <title>Megaphylogeny resolves global patterns of mushroom evolution.</title>
        <authorList>
            <person name="Varga T."/>
            <person name="Krizsan K."/>
            <person name="Foldi C."/>
            <person name="Dima B."/>
            <person name="Sanchez-Garcia M."/>
            <person name="Sanchez-Ramirez S."/>
            <person name="Szollosi G.J."/>
            <person name="Szarkandi J.G."/>
            <person name="Papp V."/>
            <person name="Albert L."/>
            <person name="Andreopoulos W."/>
            <person name="Angelini C."/>
            <person name="Antonin V."/>
            <person name="Barry K.W."/>
            <person name="Bougher N.L."/>
            <person name="Buchanan P."/>
            <person name="Buyck B."/>
            <person name="Bense V."/>
            <person name="Catcheside P."/>
            <person name="Chovatia M."/>
            <person name="Cooper J."/>
            <person name="Damon W."/>
            <person name="Desjardin D."/>
            <person name="Finy P."/>
            <person name="Geml J."/>
            <person name="Haridas S."/>
            <person name="Hughes K."/>
            <person name="Justo A."/>
            <person name="Karasinski D."/>
            <person name="Kautmanova I."/>
            <person name="Kiss B."/>
            <person name="Kocsube S."/>
            <person name="Kotiranta H."/>
            <person name="LaButti K.M."/>
            <person name="Lechner B.E."/>
            <person name="Liimatainen K."/>
            <person name="Lipzen A."/>
            <person name="Lukacs Z."/>
            <person name="Mihaltcheva S."/>
            <person name="Morgado L.N."/>
            <person name="Niskanen T."/>
            <person name="Noordeloos M.E."/>
            <person name="Ohm R.A."/>
            <person name="Ortiz-Santana B."/>
            <person name="Ovrebo C."/>
            <person name="Racz N."/>
            <person name="Riley R."/>
            <person name="Savchenko A."/>
            <person name="Shiryaev A."/>
            <person name="Soop K."/>
            <person name="Spirin V."/>
            <person name="Szebenyi C."/>
            <person name="Tomsovsky M."/>
            <person name="Tulloss R.E."/>
            <person name="Uehling J."/>
            <person name="Grigoriev I.V."/>
            <person name="Vagvolgyi C."/>
            <person name="Papp T."/>
            <person name="Martin F.M."/>
            <person name="Miettinen O."/>
            <person name="Hibbett D.S."/>
            <person name="Nagy L.G."/>
        </authorList>
    </citation>
    <scope>NUCLEOTIDE SEQUENCE [LARGE SCALE GENOMIC DNA]</scope>
    <source>
        <strain evidence="1 2">OMC1185</strain>
    </source>
</reference>
<dbReference type="PANTHER" id="PTHR13318">
    <property type="entry name" value="PARTNER OF PAIRED, ISOFORM B-RELATED"/>
    <property type="match status" value="1"/>
</dbReference>
<dbReference type="InterPro" id="IPR032675">
    <property type="entry name" value="LRR_dom_sf"/>
</dbReference>